<dbReference type="Proteomes" id="UP000000440">
    <property type="component" value="Chromosome"/>
</dbReference>
<keyword evidence="5" id="KW-1185">Reference proteome</keyword>
<dbReference type="PROSITE" id="PS51677">
    <property type="entry name" value="NODB"/>
    <property type="match status" value="1"/>
</dbReference>
<feature type="chain" id="PRO_5004304730" evidence="2">
    <location>
        <begin position="22"/>
        <end position="291"/>
    </location>
</feature>
<protein>
    <submittedName>
        <fullName evidence="4">Polysaccharide deacetylase</fullName>
    </submittedName>
</protein>
<dbReference type="STRING" id="197221.gene:10747626"/>
<dbReference type="Pfam" id="PF01522">
    <property type="entry name" value="Polysacc_deac_1"/>
    <property type="match status" value="1"/>
</dbReference>
<dbReference type="Gene3D" id="3.20.20.370">
    <property type="entry name" value="Glycoside hydrolase/deacetylase"/>
    <property type="match status" value="1"/>
</dbReference>
<dbReference type="RefSeq" id="WP_011056876.1">
    <property type="nucleotide sequence ID" value="NC_004113.1"/>
</dbReference>
<feature type="compositionally biased region" description="Pro residues" evidence="1">
    <location>
        <begin position="240"/>
        <end position="274"/>
    </location>
</feature>
<name>Q8DK37_THEVB</name>
<evidence type="ECO:0000313" key="5">
    <source>
        <dbReference type="Proteomes" id="UP000000440"/>
    </source>
</evidence>
<gene>
    <name evidence="4" type="ordered locus">tll1033</name>
</gene>
<dbReference type="InterPro" id="IPR002509">
    <property type="entry name" value="NODB_dom"/>
</dbReference>
<dbReference type="EMBL" id="BA000039">
    <property type="protein sequence ID" value="BAC08586.1"/>
    <property type="molecule type" value="Genomic_DNA"/>
</dbReference>
<feature type="signal peptide" evidence="2">
    <location>
        <begin position="1"/>
        <end position="21"/>
    </location>
</feature>
<keyword evidence="2" id="KW-0732">Signal</keyword>
<sequence>MGRQWLLLVVLSVLAASATLAADGPRFVSPRKFWGQLVHQVKPLQPEKVVALTFDDGPWGASTRQVLQILKQEEVKATFFILGKHALMYPDVIADIVKAGHAVGNHSWSHPYKPVDPKVAKQEIENTSALIAKQSQAQTRLFRPPGGNLTTGLVDYAQSKNYAIILWSVDPHDTRPNTTAAEIVERTLKAVKPGSIILLHDGGGDRATTRKALPTLIHRLRQKGYRFVTVPELLQLAVKTPPPKPEPTPTPQPIITPTPSPAGPPTPELTPSPPSGSQRQLQPPHAPSLRP</sequence>
<dbReference type="KEGG" id="tel:tll1033"/>
<dbReference type="GO" id="GO:0016810">
    <property type="term" value="F:hydrolase activity, acting on carbon-nitrogen (but not peptide) bonds"/>
    <property type="evidence" value="ECO:0007669"/>
    <property type="project" value="InterPro"/>
</dbReference>
<dbReference type="PANTHER" id="PTHR10587">
    <property type="entry name" value="GLYCOSYL TRANSFERASE-RELATED"/>
    <property type="match status" value="1"/>
</dbReference>
<feature type="domain" description="NodB homology" evidence="3">
    <location>
        <begin position="48"/>
        <end position="228"/>
    </location>
</feature>
<dbReference type="InterPro" id="IPR050248">
    <property type="entry name" value="Polysacc_deacetylase_ArnD"/>
</dbReference>
<dbReference type="eggNOG" id="COG0726">
    <property type="taxonomic scope" value="Bacteria"/>
</dbReference>
<dbReference type="InterPro" id="IPR011330">
    <property type="entry name" value="Glyco_hydro/deAcase_b/a-brl"/>
</dbReference>
<dbReference type="SUPFAM" id="SSF88713">
    <property type="entry name" value="Glycoside hydrolase/deacetylase"/>
    <property type="match status" value="1"/>
</dbReference>
<dbReference type="PATRIC" id="fig|197221.4.peg.1084"/>
<reference evidence="4 5" key="1">
    <citation type="journal article" date="2002" name="DNA Res.">
        <title>Complete genome structure of the thermophilic cyanobacterium Thermosynechococcus elongatus BP-1.</title>
        <authorList>
            <person name="Nakamura Y."/>
            <person name="Kaneko T."/>
            <person name="Sato S."/>
            <person name="Ikeuchi M."/>
            <person name="Katoh H."/>
            <person name="Sasamoto S."/>
            <person name="Watanabe A."/>
            <person name="Iriguchi M."/>
            <person name="Kawashima K."/>
            <person name="Kimura T."/>
            <person name="Kishida Y."/>
            <person name="Kiyokawa C."/>
            <person name="Kohara M."/>
            <person name="Matsumoto M."/>
            <person name="Matsuno A."/>
            <person name="Nakazaki N."/>
            <person name="Shimpo S."/>
            <person name="Sugimoto M."/>
            <person name="Takeuchi C."/>
            <person name="Yamada M."/>
            <person name="Tabata S."/>
        </authorList>
    </citation>
    <scope>NUCLEOTIDE SEQUENCE [LARGE SCALE GENOMIC DNA]</scope>
    <source>
        <strain evidence="5">IAM M-273 / NIES-2133 / BP-1</strain>
    </source>
</reference>
<dbReference type="GO" id="GO:0005975">
    <property type="term" value="P:carbohydrate metabolic process"/>
    <property type="evidence" value="ECO:0007669"/>
    <property type="project" value="InterPro"/>
</dbReference>
<feature type="region of interest" description="Disordered" evidence="1">
    <location>
        <begin position="238"/>
        <end position="291"/>
    </location>
</feature>
<evidence type="ECO:0000259" key="3">
    <source>
        <dbReference type="PROSITE" id="PS51677"/>
    </source>
</evidence>
<dbReference type="EnsemblBacteria" id="BAC08586">
    <property type="protein sequence ID" value="BAC08586"/>
    <property type="gene ID" value="BAC08586"/>
</dbReference>
<organism evidence="4 5">
    <name type="scientific">Thermosynechococcus vestitus (strain NIES-2133 / IAM M-273 / BP-1)</name>
    <dbReference type="NCBI Taxonomy" id="197221"/>
    <lineage>
        <taxon>Bacteria</taxon>
        <taxon>Bacillati</taxon>
        <taxon>Cyanobacteriota</taxon>
        <taxon>Cyanophyceae</taxon>
        <taxon>Acaryochloridales</taxon>
        <taxon>Thermosynechococcaceae</taxon>
        <taxon>Thermosynechococcus</taxon>
    </lineage>
</organism>
<dbReference type="CDD" id="cd10917">
    <property type="entry name" value="CE4_NodB_like_6s_7s"/>
    <property type="match status" value="1"/>
</dbReference>
<evidence type="ECO:0000256" key="1">
    <source>
        <dbReference type="SAM" id="MobiDB-lite"/>
    </source>
</evidence>
<accession>Q8DK37</accession>
<evidence type="ECO:0000313" key="4">
    <source>
        <dbReference type="EMBL" id="BAC08586.1"/>
    </source>
</evidence>
<proteinExistence type="predicted"/>
<evidence type="ECO:0000256" key="2">
    <source>
        <dbReference type="SAM" id="SignalP"/>
    </source>
</evidence>
<dbReference type="AlphaFoldDB" id="Q8DK37"/>